<feature type="transmembrane region" description="Helical" evidence="2">
    <location>
        <begin position="29"/>
        <end position="46"/>
    </location>
</feature>
<feature type="transmembrane region" description="Helical" evidence="2">
    <location>
        <begin position="98"/>
        <end position="116"/>
    </location>
</feature>
<reference evidence="3 4" key="1">
    <citation type="submission" date="2014-04" db="EMBL/GenBank/DDBJ databases">
        <title>Evolutionary Origins and Diversification of the Mycorrhizal Mutualists.</title>
        <authorList>
            <consortium name="DOE Joint Genome Institute"/>
            <consortium name="Mycorrhizal Genomics Consortium"/>
            <person name="Kohler A."/>
            <person name="Kuo A."/>
            <person name="Nagy L.G."/>
            <person name="Floudas D."/>
            <person name="Copeland A."/>
            <person name="Barry K.W."/>
            <person name="Cichocki N."/>
            <person name="Veneault-Fourrey C."/>
            <person name="LaButti K."/>
            <person name="Lindquist E.A."/>
            <person name="Lipzen A."/>
            <person name="Lundell T."/>
            <person name="Morin E."/>
            <person name="Murat C."/>
            <person name="Riley R."/>
            <person name="Ohm R."/>
            <person name="Sun H."/>
            <person name="Tunlid A."/>
            <person name="Henrissat B."/>
            <person name="Grigoriev I.V."/>
            <person name="Hibbett D.S."/>
            <person name="Martin F."/>
        </authorList>
    </citation>
    <scope>NUCLEOTIDE SEQUENCE [LARGE SCALE GENOMIC DNA]</scope>
    <source>
        <strain evidence="3 4">Koide BX008</strain>
    </source>
</reference>
<protein>
    <submittedName>
        <fullName evidence="3">Uncharacterized protein</fullName>
    </submittedName>
</protein>
<feature type="compositionally biased region" description="Basic and acidic residues" evidence="1">
    <location>
        <begin position="271"/>
        <end position="285"/>
    </location>
</feature>
<dbReference type="EMBL" id="KN818235">
    <property type="protein sequence ID" value="KIL66646.1"/>
    <property type="molecule type" value="Genomic_DNA"/>
</dbReference>
<accession>A0A0C2XBB8</accession>
<keyword evidence="2" id="KW-0812">Transmembrane</keyword>
<keyword evidence="2" id="KW-1133">Transmembrane helix</keyword>
<evidence type="ECO:0000313" key="4">
    <source>
        <dbReference type="Proteomes" id="UP000054549"/>
    </source>
</evidence>
<evidence type="ECO:0000256" key="1">
    <source>
        <dbReference type="SAM" id="MobiDB-lite"/>
    </source>
</evidence>
<feature type="transmembrane region" description="Helical" evidence="2">
    <location>
        <begin position="66"/>
        <end position="86"/>
    </location>
</feature>
<dbReference type="HOGENOM" id="CLU_063096_0_0_1"/>
<feature type="region of interest" description="Disordered" evidence="1">
    <location>
        <begin position="254"/>
        <end position="322"/>
    </location>
</feature>
<evidence type="ECO:0000256" key="2">
    <source>
        <dbReference type="SAM" id="Phobius"/>
    </source>
</evidence>
<dbReference type="AlphaFoldDB" id="A0A0C2XBB8"/>
<proteinExistence type="predicted"/>
<gene>
    <name evidence="3" type="ORF">M378DRAFT_160657</name>
</gene>
<keyword evidence="4" id="KW-1185">Reference proteome</keyword>
<keyword evidence="2" id="KW-0472">Membrane</keyword>
<evidence type="ECO:0000313" key="3">
    <source>
        <dbReference type="EMBL" id="KIL66646.1"/>
    </source>
</evidence>
<feature type="transmembrane region" description="Helical" evidence="2">
    <location>
        <begin position="176"/>
        <end position="197"/>
    </location>
</feature>
<sequence length="322" mass="35578">METRAPPPQGPPPSYAFVTRVYRSTLRPVVAIITAISAFWALAQYIGYFRNYGVDRTLNVAKLTTYTIVLGAIYMAILVIQIFGFFSAISNRIPFVRSYAYLSIFSTLAVIGAGLLDVVAHFTLKDDIINTCTQVIGGDTLVYYGFWGPVYHTISSTQEAQGYCTDAWSHDSWATILSFIITSIASILFTCIAFGYLHQLMDPTSPVNSARAPSYQARTDGYPSYYNPPYNAYNPTYTTAYEGQTQNDYYAAHNRGYAPSYTPQGPPPPIPERDEPFVPPDDHKLPSYSGDGHVLAGIDDKDDPFSVPDERDVTSRPTGGGR</sequence>
<dbReference type="OrthoDB" id="3352285at2759"/>
<dbReference type="InParanoid" id="A0A0C2XBB8"/>
<organism evidence="3 4">
    <name type="scientific">Amanita muscaria (strain Koide BX008)</name>
    <dbReference type="NCBI Taxonomy" id="946122"/>
    <lineage>
        <taxon>Eukaryota</taxon>
        <taxon>Fungi</taxon>
        <taxon>Dikarya</taxon>
        <taxon>Basidiomycota</taxon>
        <taxon>Agaricomycotina</taxon>
        <taxon>Agaricomycetes</taxon>
        <taxon>Agaricomycetidae</taxon>
        <taxon>Agaricales</taxon>
        <taxon>Pluteineae</taxon>
        <taxon>Amanitaceae</taxon>
        <taxon>Amanita</taxon>
    </lineage>
</organism>
<dbReference type="Proteomes" id="UP000054549">
    <property type="component" value="Unassembled WGS sequence"/>
</dbReference>
<name>A0A0C2XBB8_AMAMK</name>